<keyword evidence="3" id="KW-1185">Reference proteome</keyword>
<accession>A0A6H5HTU8</accession>
<feature type="compositionally biased region" description="Basic and acidic residues" evidence="1">
    <location>
        <begin position="107"/>
        <end position="118"/>
    </location>
</feature>
<sequence length="118" mass="13550">MNSDEVATTRVEERAYQRHRCKSSTKAYVQEDSNNSAHRKEATGASDYSRSTRRHRIETEENEAPSRLKSQRTGTRNRGRSSGETAARKGEMGTRRHHRKAQLLVVRGDDRRQGIPQK</sequence>
<protein>
    <submittedName>
        <fullName evidence="2">Uncharacterized protein</fullName>
    </submittedName>
</protein>
<evidence type="ECO:0000313" key="2">
    <source>
        <dbReference type="EMBL" id="CAB0020545.1"/>
    </source>
</evidence>
<reference evidence="2 3" key="1">
    <citation type="submission" date="2020-02" db="EMBL/GenBank/DDBJ databases">
        <authorList>
            <person name="Ferguson B K."/>
        </authorList>
    </citation>
    <scope>NUCLEOTIDE SEQUENCE [LARGE SCALE GENOMIC DNA]</scope>
</reference>
<feature type="compositionally biased region" description="Polar residues" evidence="1">
    <location>
        <begin position="24"/>
        <end position="36"/>
    </location>
</feature>
<organism evidence="2 3">
    <name type="scientific">Nesidiocoris tenuis</name>
    <dbReference type="NCBI Taxonomy" id="355587"/>
    <lineage>
        <taxon>Eukaryota</taxon>
        <taxon>Metazoa</taxon>
        <taxon>Ecdysozoa</taxon>
        <taxon>Arthropoda</taxon>
        <taxon>Hexapoda</taxon>
        <taxon>Insecta</taxon>
        <taxon>Pterygota</taxon>
        <taxon>Neoptera</taxon>
        <taxon>Paraneoptera</taxon>
        <taxon>Hemiptera</taxon>
        <taxon>Heteroptera</taxon>
        <taxon>Panheteroptera</taxon>
        <taxon>Cimicomorpha</taxon>
        <taxon>Miridae</taxon>
        <taxon>Dicyphina</taxon>
        <taxon>Nesidiocoris</taxon>
    </lineage>
</organism>
<evidence type="ECO:0000313" key="3">
    <source>
        <dbReference type="Proteomes" id="UP000479000"/>
    </source>
</evidence>
<dbReference type="EMBL" id="CADCXU010035400">
    <property type="protein sequence ID" value="CAB0020545.1"/>
    <property type="molecule type" value="Genomic_DNA"/>
</dbReference>
<dbReference type="AlphaFoldDB" id="A0A6H5HTU8"/>
<gene>
    <name evidence="2" type="ORF">NTEN_LOCUS24118</name>
</gene>
<name>A0A6H5HTU8_9HEMI</name>
<evidence type="ECO:0000256" key="1">
    <source>
        <dbReference type="SAM" id="MobiDB-lite"/>
    </source>
</evidence>
<dbReference type="Proteomes" id="UP000479000">
    <property type="component" value="Unassembled WGS sequence"/>
</dbReference>
<feature type="region of interest" description="Disordered" evidence="1">
    <location>
        <begin position="1"/>
        <end position="118"/>
    </location>
</feature>
<proteinExistence type="predicted"/>
<feature type="compositionally biased region" description="Low complexity" evidence="1">
    <location>
        <begin position="71"/>
        <end position="85"/>
    </location>
</feature>